<evidence type="ECO:0000313" key="1">
    <source>
        <dbReference type="EMBL" id="MEF3119501.1"/>
    </source>
</evidence>
<accession>A0ABU7X6V4</accession>
<organism evidence="1 2">
    <name type="scientific">Streptomyces chrestomyceticus</name>
    <dbReference type="NCBI Taxonomy" id="68185"/>
    <lineage>
        <taxon>Bacteria</taxon>
        <taxon>Bacillati</taxon>
        <taxon>Actinomycetota</taxon>
        <taxon>Actinomycetes</taxon>
        <taxon>Kitasatosporales</taxon>
        <taxon>Streptomycetaceae</taxon>
        <taxon>Streptomyces</taxon>
    </lineage>
</organism>
<dbReference type="RefSeq" id="WP_331790249.1">
    <property type="nucleotide sequence ID" value="NZ_JAVFKM010000049.1"/>
</dbReference>
<keyword evidence="2" id="KW-1185">Reference proteome</keyword>
<name>A0ABU7X6V4_9ACTN</name>
<dbReference type="Proteomes" id="UP001348265">
    <property type="component" value="Unassembled WGS sequence"/>
</dbReference>
<protein>
    <submittedName>
        <fullName evidence="1">Uncharacterized protein</fullName>
    </submittedName>
</protein>
<evidence type="ECO:0000313" key="2">
    <source>
        <dbReference type="Proteomes" id="UP001348265"/>
    </source>
</evidence>
<sequence>MTEHPADDSRLPRAAAQLTVVFEQLGAEHKALVAEAEKISAKERRGTVHRMTECITQAGRTLNETVNMLATVHGLRALGIDRQFSKDADGRDYSPLGTFAYPGETLYEAADCLQTVARILGQAYTPTRKHPGLARARCPQQMRTALASLRAAVDLLCADLAAGHDEEAATEYAGTLEFLSDLEDRVCRTVPAQGSGPTAEEVAAAIRADPDIARAAAAALKTASA</sequence>
<gene>
    <name evidence="1" type="ORF">RB636_40855</name>
</gene>
<proteinExistence type="predicted"/>
<comment type="caution">
    <text evidence="1">The sequence shown here is derived from an EMBL/GenBank/DDBJ whole genome shotgun (WGS) entry which is preliminary data.</text>
</comment>
<reference evidence="1 2" key="1">
    <citation type="submission" date="2023-08" db="EMBL/GenBank/DDBJ databases">
        <authorList>
            <person name="Sharma P."/>
            <person name="Verma V."/>
            <person name="Mohan M.K."/>
            <person name="Dubey A.K."/>
        </authorList>
    </citation>
    <scope>NUCLEOTIDE SEQUENCE [LARGE SCALE GENOMIC DNA]</scope>
    <source>
        <strain evidence="1 2">ADP4</strain>
    </source>
</reference>
<dbReference type="EMBL" id="JAVFKM010000049">
    <property type="protein sequence ID" value="MEF3119501.1"/>
    <property type="molecule type" value="Genomic_DNA"/>
</dbReference>